<protein>
    <submittedName>
        <fullName evidence="5">FCD domain-containing protein</fullName>
    </submittedName>
</protein>
<evidence type="ECO:0000256" key="3">
    <source>
        <dbReference type="ARBA" id="ARBA00023163"/>
    </source>
</evidence>
<evidence type="ECO:0000313" key="5">
    <source>
        <dbReference type="EMBL" id="MDN3712724.1"/>
    </source>
</evidence>
<gene>
    <name evidence="5" type="ORF">QWZ10_14935</name>
</gene>
<sequence>MRLAALQEDEYALLESDCLFHLRLFEAAAMPVVEPVLQRCLVHSQRFKILNTEPDSRVLLETANRHVAIVDAVKSGDAAALETALSHHISTIVDFGPDVLPLNAKS</sequence>
<comment type="caution">
    <text evidence="5">The sequence shown here is derived from an EMBL/GenBank/DDBJ whole genome shotgun (WGS) entry which is preliminary data.</text>
</comment>
<keyword evidence="1" id="KW-0805">Transcription regulation</keyword>
<proteinExistence type="predicted"/>
<keyword evidence="2" id="KW-0238">DNA-binding</keyword>
<feature type="domain" description="GntR C-terminal" evidence="4">
    <location>
        <begin position="1"/>
        <end position="90"/>
    </location>
</feature>
<accession>A0ABT8D882</accession>
<dbReference type="InterPro" id="IPR011711">
    <property type="entry name" value="GntR_C"/>
</dbReference>
<dbReference type="EMBL" id="JAUFRC010000001">
    <property type="protein sequence ID" value="MDN3712724.1"/>
    <property type="molecule type" value="Genomic_DNA"/>
</dbReference>
<dbReference type="Proteomes" id="UP001243846">
    <property type="component" value="Unassembled WGS sequence"/>
</dbReference>
<keyword evidence="6" id="KW-1185">Reference proteome</keyword>
<evidence type="ECO:0000256" key="1">
    <source>
        <dbReference type="ARBA" id="ARBA00023015"/>
    </source>
</evidence>
<evidence type="ECO:0000313" key="6">
    <source>
        <dbReference type="Proteomes" id="UP001243846"/>
    </source>
</evidence>
<keyword evidence="3" id="KW-0804">Transcription</keyword>
<dbReference type="Pfam" id="PF07729">
    <property type="entry name" value="FCD"/>
    <property type="match status" value="1"/>
</dbReference>
<dbReference type="SUPFAM" id="SSF48008">
    <property type="entry name" value="GntR ligand-binding domain-like"/>
    <property type="match status" value="1"/>
</dbReference>
<dbReference type="InterPro" id="IPR008920">
    <property type="entry name" value="TF_FadR/GntR_C"/>
</dbReference>
<name>A0ABT8D882_9RHOB</name>
<dbReference type="Gene3D" id="1.20.120.530">
    <property type="entry name" value="GntR ligand-binding domain-like"/>
    <property type="match status" value="1"/>
</dbReference>
<organism evidence="5 6">
    <name type="scientific">Paracoccus cavernae</name>
    <dbReference type="NCBI Taxonomy" id="1571207"/>
    <lineage>
        <taxon>Bacteria</taxon>
        <taxon>Pseudomonadati</taxon>
        <taxon>Pseudomonadota</taxon>
        <taxon>Alphaproteobacteria</taxon>
        <taxon>Rhodobacterales</taxon>
        <taxon>Paracoccaceae</taxon>
        <taxon>Paracoccus</taxon>
    </lineage>
</organism>
<reference evidence="6" key="1">
    <citation type="journal article" date="2019" name="Int. J. Syst. Evol. Microbiol.">
        <title>The Global Catalogue of Microorganisms (GCM) 10K type strain sequencing project: providing services to taxonomists for standard genome sequencing and annotation.</title>
        <authorList>
            <consortium name="The Broad Institute Genomics Platform"/>
            <consortium name="The Broad Institute Genome Sequencing Center for Infectious Disease"/>
            <person name="Wu L."/>
            <person name="Ma J."/>
        </authorList>
    </citation>
    <scope>NUCLEOTIDE SEQUENCE [LARGE SCALE GENOMIC DNA]</scope>
    <source>
        <strain evidence="6">CECT 8482</strain>
    </source>
</reference>
<evidence type="ECO:0000259" key="4">
    <source>
        <dbReference type="Pfam" id="PF07729"/>
    </source>
</evidence>
<evidence type="ECO:0000256" key="2">
    <source>
        <dbReference type="ARBA" id="ARBA00023125"/>
    </source>
</evidence>